<dbReference type="GO" id="GO:0006044">
    <property type="term" value="P:N-acetylglucosamine metabolic process"/>
    <property type="evidence" value="ECO:0007669"/>
    <property type="project" value="TreeGrafter"/>
</dbReference>
<dbReference type="PANTHER" id="PTHR10704:SF44">
    <property type="entry name" value="LD35051P-RELATED"/>
    <property type="match status" value="1"/>
</dbReference>
<dbReference type="GO" id="GO:0001517">
    <property type="term" value="F:N-acetylglucosamine 6-O-sulfotransferase activity"/>
    <property type="evidence" value="ECO:0007669"/>
    <property type="project" value="TreeGrafter"/>
</dbReference>
<dbReference type="Pfam" id="PF00685">
    <property type="entry name" value="Sulfotransfer_1"/>
    <property type="match status" value="1"/>
</dbReference>
<dbReference type="InterPro" id="IPR051135">
    <property type="entry name" value="Gal/GlcNAc/GalNAc_ST"/>
</dbReference>
<comment type="caution">
    <text evidence="2">The sequence shown here is derived from an EMBL/GenBank/DDBJ whole genome shotgun (WGS) entry which is preliminary data.</text>
</comment>
<dbReference type="InterPro" id="IPR000863">
    <property type="entry name" value="Sulfotransferase_dom"/>
</dbReference>
<organism evidence="2 3">
    <name type="scientific">Candidatus Woesebacteria bacterium RIFOXYB1_FULL_38_16</name>
    <dbReference type="NCBI Taxonomy" id="1802538"/>
    <lineage>
        <taxon>Bacteria</taxon>
        <taxon>Candidatus Woeseibacteriota</taxon>
    </lineage>
</organism>
<sequence>MSAERKFDNLYMMTLPRSGSTLFAQHLGQHSNIFHIGESMYWDMLDPKEAQCSCGQINCEFLGQIASEVIGKHYAQPLLKVWQIIDNKYWQGKKISSDSVIQKGDHVPEDESLEYWLSLSPFAIEYIIAAYRQHSPKQIYLDNTKLFHIAEKLLIDRNRWGVIALLRDPRGVMSSYKNTGIRKKDFRKAESVLPFCENFLRSVVKHENNDRLTIIRYEDFCVNPRLTLEGICEFVGVAFEDKMLNPINSSQTSKGHVLKGNHLLKSEGLIQISEDTSWVQNLTSEELGKLYENEPLLNLYVKYGYNF</sequence>
<dbReference type="GO" id="GO:0006790">
    <property type="term" value="P:sulfur compound metabolic process"/>
    <property type="evidence" value="ECO:0007669"/>
    <property type="project" value="TreeGrafter"/>
</dbReference>
<gene>
    <name evidence="2" type="ORF">A2382_05060</name>
</gene>
<evidence type="ECO:0000313" key="2">
    <source>
        <dbReference type="EMBL" id="OGM80026.1"/>
    </source>
</evidence>
<proteinExistence type="predicted"/>
<dbReference type="EMBL" id="MGHY01000005">
    <property type="protein sequence ID" value="OGM80026.1"/>
    <property type="molecule type" value="Genomic_DNA"/>
</dbReference>
<dbReference type="STRING" id="1802538.A2382_05060"/>
<dbReference type="AlphaFoldDB" id="A0A1F8CVC8"/>
<dbReference type="Gene3D" id="3.40.50.300">
    <property type="entry name" value="P-loop containing nucleotide triphosphate hydrolases"/>
    <property type="match status" value="1"/>
</dbReference>
<name>A0A1F8CVC8_9BACT</name>
<dbReference type="Proteomes" id="UP000178999">
    <property type="component" value="Unassembled WGS sequence"/>
</dbReference>
<protein>
    <recommendedName>
        <fullName evidence="1">Sulfotransferase domain-containing protein</fullName>
    </recommendedName>
</protein>
<dbReference type="SUPFAM" id="SSF52540">
    <property type="entry name" value="P-loop containing nucleoside triphosphate hydrolases"/>
    <property type="match status" value="1"/>
</dbReference>
<feature type="domain" description="Sulfotransferase" evidence="1">
    <location>
        <begin position="10"/>
        <end position="271"/>
    </location>
</feature>
<dbReference type="PANTHER" id="PTHR10704">
    <property type="entry name" value="CARBOHYDRATE SULFOTRANSFERASE"/>
    <property type="match status" value="1"/>
</dbReference>
<reference evidence="2 3" key="1">
    <citation type="journal article" date="2016" name="Nat. Commun.">
        <title>Thousands of microbial genomes shed light on interconnected biogeochemical processes in an aquifer system.</title>
        <authorList>
            <person name="Anantharaman K."/>
            <person name="Brown C.T."/>
            <person name="Hug L.A."/>
            <person name="Sharon I."/>
            <person name="Castelle C.J."/>
            <person name="Probst A.J."/>
            <person name="Thomas B.C."/>
            <person name="Singh A."/>
            <person name="Wilkins M.J."/>
            <person name="Karaoz U."/>
            <person name="Brodie E.L."/>
            <person name="Williams K.H."/>
            <person name="Hubbard S.S."/>
            <person name="Banfield J.F."/>
        </authorList>
    </citation>
    <scope>NUCLEOTIDE SEQUENCE [LARGE SCALE GENOMIC DNA]</scope>
</reference>
<dbReference type="InterPro" id="IPR027417">
    <property type="entry name" value="P-loop_NTPase"/>
</dbReference>
<accession>A0A1F8CVC8</accession>
<evidence type="ECO:0000259" key="1">
    <source>
        <dbReference type="Pfam" id="PF00685"/>
    </source>
</evidence>
<evidence type="ECO:0000313" key="3">
    <source>
        <dbReference type="Proteomes" id="UP000178999"/>
    </source>
</evidence>